<sequence length="269" mass="30375">MSDSPPSFPEESLVGSNTDYEPVPGPSRPRFRMRGAPRDRVRRSRAGRATASTTRGSREQEGGGRVRGRRQVRGQAGTRGGLLADITRDDLERVQQLRQQLVAVKEARIKGLTLEECQQLLQRCLTRGPSLIFDLMSLTPDHPQPGPCPPQSPSWCVCLQCRNMATPLEQKCCQQQPQNFTSLLPLLNEGALRLARRIWNDVRAEADIRDPGESHRQFRYAAYRNFIVWQYGLLGPGVRIVIPSCCVWKIRDRFPDPNGQYVGFLPSRV</sequence>
<dbReference type="EMBL" id="JAAVVJ010000006">
    <property type="protein sequence ID" value="KAF7221502.1"/>
    <property type="molecule type" value="Genomic_DNA"/>
</dbReference>
<gene>
    <name evidence="3" type="ORF">G4P62_019910</name>
</gene>
<dbReference type="PANTHER" id="PTHR36981">
    <property type="entry name" value="ZGC:195170"/>
    <property type="match status" value="1"/>
</dbReference>
<dbReference type="Pfam" id="PF20478">
    <property type="entry name" value="P2RX7_C"/>
    <property type="match status" value="1"/>
</dbReference>
<accession>A0A9D2YJ32</accession>
<evidence type="ECO:0000313" key="4">
    <source>
        <dbReference type="Proteomes" id="UP000822369"/>
    </source>
</evidence>
<feature type="domain" description="P2X purinoreceptor 7 intracellular" evidence="2">
    <location>
        <begin position="92"/>
        <end position="264"/>
    </location>
</feature>
<evidence type="ECO:0000256" key="1">
    <source>
        <dbReference type="SAM" id="MobiDB-lite"/>
    </source>
</evidence>
<dbReference type="OMA" id="EERECCK"/>
<dbReference type="KEGG" id="nfu:107374030"/>
<dbReference type="PANTHER" id="PTHR36981:SF3">
    <property type="entry name" value="UBIQUITIN-LIKE PROTEASE FAMILY PROFILE DOMAIN-CONTAINING PROTEIN"/>
    <property type="match status" value="1"/>
</dbReference>
<feature type="compositionally biased region" description="Basic residues" evidence="1">
    <location>
        <begin position="29"/>
        <end position="46"/>
    </location>
</feature>
<dbReference type="InterPro" id="IPR046815">
    <property type="entry name" value="P2RX7_C"/>
</dbReference>
<reference evidence="3" key="1">
    <citation type="submission" date="2020-03" db="EMBL/GenBank/DDBJ databases">
        <title>Intra-Species Differences in Population Size shape Life History and Genome Evolution.</title>
        <authorList>
            <person name="Willemsen D."/>
            <person name="Cui R."/>
            <person name="Valenzano D.R."/>
        </authorList>
    </citation>
    <scope>NUCLEOTIDE SEQUENCE</scope>
    <source>
        <strain evidence="3">GRZ</strain>
        <tissue evidence="3">Whole</tissue>
    </source>
</reference>
<organism evidence="3 4">
    <name type="scientific">Nothobranchius furzeri</name>
    <name type="common">Turquoise killifish</name>
    <dbReference type="NCBI Taxonomy" id="105023"/>
    <lineage>
        <taxon>Eukaryota</taxon>
        <taxon>Metazoa</taxon>
        <taxon>Chordata</taxon>
        <taxon>Craniata</taxon>
        <taxon>Vertebrata</taxon>
        <taxon>Euteleostomi</taxon>
        <taxon>Actinopterygii</taxon>
        <taxon>Neopterygii</taxon>
        <taxon>Teleostei</taxon>
        <taxon>Neoteleostei</taxon>
        <taxon>Acanthomorphata</taxon>
        <taxon>Ovalentaria</taxon>
        <taxon>Atherinomorphae</taxon>
        <taxon>Cyprinodontiformes</taxon>
        <taxon>Nothobranchiidae</taxon>
        <taxon>Nothobranchius</taxon>
    </lineage>
</organism>
<comment type="caution">
    <text evidence="3">The sequence shown here is derived from an EMBL/GenBank/DDBJ whole genome shotgun (WGS) entry which is preliminary data.</text>
</comment>
<dbReference type="AlphaFoldDB" id="A0A9D2YJ32"/>
<name>A0A9D2YJ32_NOTFU</name>
<evidence type="ECO:0000313" key="3">
    <source>
        <dbReference type="EMBL" id="KAF7221502.1"/>
    </source>
</evidence>
<feature type="region of interest" description="Disordered" evidence="1">
    <location>
        <begin position="1"/>
        <end position="75"/>
    </location>
</feature>
<evidence type="ECO:0000259" key="2">
    <source>
        <dbReference type="Pfam" id="PF20478"/>
    </source>
</evidence>
<proteinExistence type="predicted"/>
<dbReference type="Proteomes" id="UP000822369">
    <property type="component" value="Chromosome 6"/>
</dbReference>
<protein>
    <submittedName>
        <fullName evidence="3">LOC107374030-like protein</fullName>
    </submittedName>
</protein>